<dbReference type="STRING" id="1914963.AWW67_11285"/>
<dbReference type="PANTHER" id="PTHR24221:SF654">
    <property type="entry name" value="ATP-BINDING CASSETTE SUB-FAMILY B MEMBER 6"/>
    <property type="match status" value="1"/>
</dbReference>
<dbReference type="Pfam" id="PF00005">
    <property type="entry name" value="ABC_tran"/>
    <property type="match status" value="1"/>
</dbReference>
<evidence type="ECO:0000259" key="11">
    <source>
        <dbReference type="PROSITE" id="PS50929"/>
    </source>
</evidence>
<dbReference type="PROSITE" id="PS00211">
    <property type="entry name" value="ABC_TRANSPORTER_1"/>
    <property type="match status" value="1"/>
</dbReference>
<dbReference type="InterPro" id="IPR003593">
    <property type="entry name" value="AAA+_ATPase"/>
</dbReference>
<evidence type="ECO:0000313" key="12">
    <source>
        <dbReference type="EMBL" id="KYG79886.1"/>
    </source>
</evidence>
<keyword evidence="5" id="KW-0547">Nucleotide-binding</keyword>
<comment type="subcellular location">
    <subcellularLocation>
        <location evidence="1">Cell membrane</location>
        <topology evidence="1">Multi-pass membrane protein</topology>
    </subcellularLocation>
</comment>
<dbReference type="SMART" id="SM00382">
    <property type="entry name" value="AAA"/>
    <property type="match status" value="1"/>
</dbReference>
<feature type="domain" description="ABC transporter" evidence="10">
    <location>
        <begin position="360"/>
        <end position="595"/>
    </location>
</feature>
<comment type="caution">
    <text evidence="12">The sequence shown here is derived from an EMBL/GenBank/DDBJ whole genome shotgun (WGS) entry which is preliminary data.</text>
</comment>
<keyword evidence="6 12" id="KW-0067">ATP-binding</keyword>
<feature type="transmembrane region" description="Helical" evidence="9">
    <location>
        <begin position="27"/>
        <end position="50"/>
    </location>
</feature>
<keyword evidence="2" id="KW-0813">Transport</keyword>
<dbReference type="AlphaFoldDB" id="A0A150XMB4"/>
<evidence type="ECO:0000256" key="3">
    <source>
        <dbReference type="ARBA" id="ARBA00022475"/>
    </source>
</evidence>
<evidence type="ECO:0000256" key="5">
    <source>
        <dbReference type="ARBA" id="ARBA00022741"/>
    </source>
</evidence>
<evidence type="ECO:0000256" key="2">
    <source>
        <dbReference type="ARBA" id="ARBA00022448"/>
    </source>
</evidence>
<evidence type="ECO:0000256" key="4">
    <source>
        <dbReference type="ARBA" id="ARBA00022692"/>
    </source>
</evidence>
<dbReference type="GO" id="GO:0140359">
    <property type="term" value="F:ABC-type transporter activity"/>
    <property type="evidence" value="ECO:0007669"/>
    <property type="project" value="InterPro"/>
</dbReference>
<evidence type="ECO:0000259" key="10">
    <source>
        <dbReference type="PROSITE" id="PS50893"/>
    </source>
</evidence>
<keyword evidence="7 9" id="KW-1133">Transmembrane helix</keyword>
<dbReference type="GO" id="GO:0016887">
    <property type="term" value="F:ATP hydrolysis activity"/>
    <property type="evidence" value="ECO:0007669"/>
    <property type="project" value="InterPro"/>
</dbReference>
<dbReference type="SUPFAM" id="SSF90123">
    <property type="entry name" value="ABC transporter transmembrane region"/>
    <property type="match status" value="1"/>
</dbReference>
<dbReference type="Proteomes" id="UP000075663">
    <property type="component" value="Unassembled WGS sequence"/>
</dbReference>
<gene>
    <name evidence="12" type="ORF">AWW67_11285</name>
</gene>
<accession>A0A150XMB4</accession>
<dbReference type="GO" id="GO:0034040">
    <property type="term" value="F:ATPase-coupled lipid transmembrane transporter activity"/>
    <property type="evidence" value="ECO:0007669"/>
    <property type="project" value="TreeGrafter"/>
</dbReference>
<dbReference type="PANTHER" id="PTHR24221">
    <property type="entry name" value="ATP-BINDING CASSETTE SUB-FAMILY B"/>
    <property type="match status" value="1"/>
</dbReference>
<sequence>MSFLKKAIKKYFQSFSFFYQYLKSRTFLIIGVSLLVGIFDGFGLTMFFPLLQMTGDNSDFDNSQLGNMSFLVEGFQSVGISLTTYSVLIIILIFFSLKGFFKYLAGYYRAVYQQFFVAKLRISNADALSNFSYYSFVSSDSGRIQNTFTSEVERVNGAFRAYFMAIQSAVLVLVYIGMAFFVNAEFALLVSLGGLLSNILFKGLYKATKKASRAYTSESHSFQGLLLQNVSNFKYLKATSLIFKYSSKLKHRIREIELLQRRMGILKARMQALREPITMLVVVAVIIIQMEFFGEGIVTISVSLLLFYRAMTALLAAQNEWNSFLGSEGSLQNMKSFSKELKAGEDHYGDKPFERFQSKIEVENLCFNYGETSILKNVDLTINRNETVAVIGESGSGKTTLVNLIAGLIKPDSGRVLFDGVSASELDVRTLQKRIGYITQEPVIFSDTIFNNVSFWEEKTEENLMRFREALKKASIDAFVDELTDKEETMLGQNGINLSGGQKQRLSIARELYKDVDFLMMDEATSALDSETEKAIQQNIDDLRGKYTIIIIAHRLSTIKNVDKIILLKRGEIERAGSFDALMAQSEDFKKMVMLQEFS</sequence>
<feature type="domain" description="ABC transmembrane type-1" evidence="11">
    <location>
        <begin position="27"/>
        <end position="323"/>
    </location>
</feature>
<dbReference type="PROSITE" id="PS50893">
    <property type="entry name" value="ABC_TRANSPORTER_2"/>
    <property type="match status" value="1"/>
</dbReference>
<dbReference type="GO" id="GO:0005886">
    <property type="term" value="C:plasma membrane"/>
    <property type="evidence" value="ECO:0007669"/>
    <property type="project" value="UniProtKB-SubCell"/>
</dbReference>
<reference evidence="12 13" key="1">
    <citation type="submission" date="2016-01" db="EMBL/GenBank/DDBJ databases">
        <title>Genome sequencing of Roseivirga seohaensis SW-152.</title>
        <authorList>
            <person name="Selvaratnam C."/>
            <person name="Thevarajoo S."/>
            <person name="Goh K.M."/>
            <person name="Ee R."/>
            <person name="Chan K.-G."/>
            <person name="Chong C.S."/>
        </authorList>
    </citation>
    <scope>NUCLEOTIDE SEQUENCE [LARGE SCALE GENOMIC DNA]</scope>
    <source>
        <strain evidence="12 13">SW-152</strain>
    </source>
</reference>
<keyword evidence="3" id="KW-1003">Cell membrane</keyword>
<feature type="transmembrane region" description="Helical" evidence="9">
    <location>
        <begin position="70"/>
        <end position="95"/>
    </location>
</feature>
<organism evidence="12 13">
    <name type="scientific">Roseivirga seohaensis</name>
    <dbReference type="NCBI Taxonomy" id="1914963"/>
    <lineage>
        <taxon>Bacteria</taxon>
        <taxon>Pseudomonadati</taxon>
        <taxon>Bacteroidota</taxon>
        <taxon>Cytophagia</taxon>
        <taxon>Cytophagales</taxon>
        <taxon>Roseivirgaceae</taxon>
        <taxon>Roseivirga</taxon>
    </lineage>
</organism>
<dbReference type="GO" id="GO:0005524">
    <property type="term" value="F:ATP binding"/>
    <property type="evidence" value="ECO:0007669"/>
    <property type="project" value="UniProtKB-KW"/>
</dbReference>
<evidence type="ECO:0000256" key="1">
    <source>
        <dbReference type="ARBA" id="ARBA00004651"/>
    </source>
</evidence>
<dbReference type="InterPro" id="IPR011527">
    <property type="entry name" value="ABC1_TM_dom"/>
</dbReference>
<dbReference type="RefSeq" id="WP_062302920.1">
    <property type="nucleotide sequence ID" value="NZ_LRPB01000048.1"/>
</dbReference>
<keyword evidence="8 9" id="KW-0472">Membrane</keyword>
<evidence type="ECO:0000256" key="6">
    <source>
        <dbReference type="ARBA" id="ARBA00022840"/>
    </source>
</evidence>
<dbReference type="InterPro" id="IPR017871">
    <property type="entry name" value="ABC_transporter-like_CS"/>
</dbReference>
<dbReference type="InterPro" id="IPR039421">
    <property type="entry name" value="Type_1_exporter"/>
</dbReference>
<dbReference type="InterPro" id="IPR036640">
    <property type="entry name" value="ABC1_TM_sf"/>
</dbReference>
<dbReference type="Gene3D" id="3.40.50.300">
    <property type="entry name" value="P-loop containing nucleotide triphosphate hydrolases"/>
    <property type="match status" value="1"/>
</dbReference>
<name>A0A150XMB4_9BACT</name>
<protein>
    <submittedName>
        <fullName evidence="12">ABC transporter ATP-binding protein</fullName>
    </submittedName>
</protein>
<dbReference type="InterPro" id="IPR027417">
    <property type="entry name" value="P-loop_NTPase"/>
</dbReference>
<dbReference type="Gene3D" id="1.20.1560.10">
    <property type="entry name" value="ABC transporter type 1, transmembrane domain"/>
    <property type="match status" value="1"/>
</dbReference>
<dbReference type="PROSITE" id="PS50929">
    <property type="entry name" value="ABC_TM1F"/>
    <property type="match status" value="1"/>
</dbReference>
<feature type="transmembrane region" description="Helical" evidence="9">
    <location>
        <begin position="186"/>
        <end position="205"/>
    </location>
</feature>
<keyword evidence="4 9" id="KW-0812">Transmembrane</keyword>
<feature type="transmembrane region" description="Helical" evidence="9">
    <location>
        <begin position="161"/>
        <end position="180"/>
    </location>
</feature>
<evidence type="ECO:0000256" key="7">
    <source>
        <dbReference type="ARBA" id="ARBA00022989"/>
    </source>
</evidence>
<proteinExistence type="predicted"/>
<evidence type="ECO:0000256" key="8">
    <source>
        <dbReference type="ARBA" id="ARBA00023136"/>
    </source>
</evidence>
<evidence type="ECO:0000256" key="9">
    <source>
        <dbReference type="SAM" id="Phobius"/>
    </source>
</evidence>
<dbReference type="InterPro" id="IPR003439">
    <property type="entry name" value="ABC_transporter-like_ATP-bd"/>
</dbReference>
<dbReference type="EMBL" id="LRPB01000048">
    <property type="protein sequence ID" value="KYG79886.1"/>
    <property type="molecule type" value="Genomic_DNA"/>
</dbReference>
<dbReference type="SUPFAM" id="SSF52540">
    <property type="entry name" value="P-loop containing nucleoside triphosphate hydrolases"/>
    <property type="match status" value="1"/>
</dbReference>
<dbReference type="FunFam" id="3.40.50.300:FF:000299">
    <property type="entry name" value="ABC transporter ATP-binding protein/permease"/>
    <property type="match status" value="1"/>
</dbReference>
<evidence type="ECO:0000313" key="13">
    <source>
        <dbReference type="Proteomes" id="UP000075663"/>
    </source>
</evidence>